<reference evidence="1" key="1">
    <citation type="submission" date="2015-12" db="EMBL/GenBank/DDBJ databases">
        <title>De novo transcriptome assembly of four potential Pierce s Disease insect vectors from Arizona vineyards.</title>
        <authorList>
            <person name="Tassone E.E."/>
        </authorList>
    </citation>
    <scope>NUCLEOTIDE SEQUENCE</scope>
</reference>
<dbReference type="AlphaFoldDB" id="A0A1B6BXX9"/>
<proteinExistence type="predicted"/>
<sequence>YRFSQESEAHTLPDVADIIQSLNVECNQAEDASLHLCQTSRKSDYSQSTPFKSNKSVKFSYHKPSKHVSMLSTQKDKPFVSNPCFDCGSKEHKIYLCPSFKEKLPLNRYQLVKRE</sequence>
<accession>A0A1B6BXX9</accession>
<name>A0A1B6BXX9_9HEMI</name>
<dbReference type="EMBL" id="GEDC01031428">
    <property type="protein sequence ID" value="JAS05870.1"/>
    <property type="molecule type" value="Transcribed_RNA"/>
</dbReference>
<organism evidence="1">
    <name type="scientific">Clastoptera arizonana</name>
    <name type="common">Arizona spittle bug</name>
    <dbReference type="NCBI Taxonomy" id="38151"/>
    <lineage>
        <taxon>Eukaryota</taxon>
        <taxon>Metazoa</taxon>
        <taxon>Ecdysozoa</taxon>
        <taxon>Arthropoda</taxon>
        <taxon>Hexapoda</taxon>
        <taxon>Insecta</taxon>
        <taxon>Pterygota</taxon>
        <taxon>Neoptera</taxon>
        <taxon>Paraneoptera</taxon>
        <taxon>Hemiptera</taxon>
        <taxon>Auchenorrhyncha</taxon>
        <taxon>Cercopoidea</taxon>
        <taxon>Clastopteridae</taxon>
        <taxon>Clastoptera</taxon>
    </lineage>
</organism>
<gene>
    <name evidence="1" type="ORF">g.4237</name>
</gene>
<feature type="non-terminal residue" evidence="1">
    <location>
        <position position="1"/>
    </location>
</feature>
<protein>
    <submittedName>
        <fullName evidence="1">Uncharacterized protein</fullName>
    </submittedName>
</protein>
<evidence type="ECO:0000313" key="1">
    <source>
        <dbReference type="EMBL" id="JAS05870.1"/>
    </source>
</evidence>